<organism evidence="10 11">
    <name type="scientific">Aquisalimonas asiatica</name>
    <dbReference type="NCBI Taxonomy" id="406100"/>
    <lineage>
        <taxon>Bacteria</taxon>
        <taxon>Pseudomonadati</taxon>
        <taxon>Pseudomonadota</taxon>
        <taxon>Gammaproteobacteria</taxon>
        <taxon>Chromatiales</taxon>
        <taxon>Ectothiorhodospiraceae</taxon>
        <taxon>Aquisalimonas</taxon>
    </lineage>
</organism>
<dbReference type="OrthoDB" id="9805855at2"/>
<accession>A0A1H8S4M6</accession>
<dbReference type="PROSITE" id="PS50928">
    <property type="entry name" value="ABC_TM1"/>
    <property type="match status" value="1"/>
</dbReference>
<dbReference type="SUPFAM" id="SSF161098">
    <property type="entry name" value="MetI-like"/>
    <property type="match status" value="1"/>
</dbReference>
<keyword evidence="4 8" id="KW-0812">Transmembrane</keyword>
<keyword evidence="2 8" id="KW-0813">Transport</keyword>
<gene>
    <name evidence="10" type="ORF">SAMN04488052_102465</name>
</gene>
<evidence type="ECO:0000256" key="4">
    <source>
        <dbReference type="ARBA" id="ARBA00022692"/>
    </source>
</evidence>
<dbReference type="Proteomes" id="UP000199657">
    <property type="component" value="Unassembled WGS sequence"/>
</dbReference>
<dbReference type="RefSeq" id="WP_091641330.1">
    <property type="nucleotide sequence ID" value="NZ_FOEG01000002.1"/>
</dbReference>
<evidence type="ECO:0000256" key="1">
    <source>
        <dbReference type="ARBA" id="ARBA00004651"/>
    </source>
</evidence>
<comment type="similarity">
    <text evidence="7">Belongs to the binding-protein-dependent transport system permease family. OppBC subfamily.</text>
</comment>
<keyword evidence="5 8" id="KW-1133">Transmembrane helix</keyword>
<reference evidence="10 11" key="1">
    <citation type="submission" date="2016-10" db="EMBL/GenBank/DDBJ databases">
        <authorList>
            <person name="de Groot N.N."/>
        </authorList>
    </citation>
    <scope>NUCLEOTIDE SEQUENCE [LARGE SCALE GENOMIC DNA]</scope>
    <source>
        <strain evidence="10 11">CGMCC 1.6291</strain>
    </source>
</reference>
<evidence type="ECO:0000313" key="11">
    <source>
        <dbReference type="Proteomes" id="UP000199657"/>
    </source>
</evidence>
<feature type="transmembrane region" description="Helical" evidence="8">
    <location>
        <begin position="12"/>
        <end position="30"/>
    </location>
</feature>
<feature type="transmembrane region" description="Helical" evidence="8">
    <location>
        <begin position="278"/>
        <end position="304"/>
    </location>
</feature>
<proteinExistence type="inferred from homology"/>
<evidence type="ECO:0000256" key="8">
    <source>
        <dbReference type="RuleBase" id="RU363032"/>
    </source>
</evidence>
<dbReference type="PANTHER" id="PTHR43163">
    <property type="entry name" value="DIPEPTIDE TRANSPORT SYSTEM PERMEASE PROTEIN DPPB-RELATED"/>
    <property type="match status" value="1"/>
</dbReference>
<feature type="domain" description="ABC transmembrane type-1" evidence="9">
    <location>
        <begin position="100"/>
        <end position="301"/>
    </location>
</feature>
<keyword evidence="11" id="KW-1185">Reference proteome</keyword>
<feature type="transmembrane region" description="Helical" evidence="8">
    <location>
        <begin position="232"/>
        <end position="258"/>
    </location>
</feature>
<dbReference type="InterPro" id="IPR035906">
    <property type="entry name" value="MetI-like_sf"/>
</dbReference>
<evidence type="ECO:0000256" key="5">
    <source>
        <dbReference type="ARBA" id="ARBA00022989"/>
    </source>
</evidence>
<evidence type="ECO:0000259" key="9">
    <source>
        <dbReference type="PROSITE" id="PS50928"/>
    </source>
</evidence>
<evidence type="ECO:0000256" key="2">
    <source>
        <dbReference type="ARBA" id="ARBA00022448"/>
    </source>
</evidence>
<comment type="subcellular location">
    <subcellularLocation>
        <location evidence="1 8">Cell membrane</location>
        <topology evidence="1 8">Multi-pass membrane protein</topology>
    </subcellularLocation>
</comment>
<evidence type="ECO:0000256" key="6">
    <source>
        <dbReference type="ARBA" id="ARBA00023136"/>
    </source>
</evidence>
<dbReference type="Gene3D" id="1.10.3720.10">
    <property type="entry name" value="MetI-like"/>
    <property type="match status" value="1"/>
</dbReference>
<dbReference type="Pfam" id="PF00528">
    <property type="entry name" value="BPD_transp_1"/>
    <property type="match status" value="1"/>
</dbReference>
<evidence type="ECO:0000256" key="3">
    <source>
        <dbReference type="ARBA" id="ARBA00022475"/>
    </source>
</evidence>
<keyword evidence="3" id="KW-1003">Cell membrane</keyword>
<dbReference type="InterPro" id="IPR000515">
    <property type="entry name" value="MetI-like"/>
</dbReference>
<dbReference type="AlphaFoldDB" id="A0A1H8S4M6"/>
<dbReference type="PANTHER" id="PTHR43163:SF6">
    <property type="entry name" value="DIPEPTIDE TRANSPORT SYSTEM PERMEASE PROTEIN DPPB-RELATED"/>
    <property type="match status" value="1"/>
</dbReference>
<dbReference type="GO" id="GO:0071916">
    <property type="term" value="F:dipeptide transmembrane transporter activity"/>
    <property type="evidence" value="ECO:0007669"/>
    <property type="project" value="TreeGrafter"/>
</dbReference>
<name>A0A1H8S4M6_9GAMM</name>
<keyword evidence="6 8" id="KW-0472">Membrane</keyword>
<dbReference type="CDD" id="cd06261">
    <property type="entry name" value="TM_PBP2"/>
    <property type="match status" value="1"/>
</dbReference>
<sequence length="312" mass="33913">MISLLLKRLGQAAFVVWSVGTVSFILMRLMPGDAAFRIAAGRYGYDNVDLAAAEAVTAELGLDRSAWILYLEWFYDLLRFDLGHSMVSGLPVMHEIGHLLGYTLVLAAVAIVIAALLALPIGIYAAIRANSWFDRLSLFGSSFLRAQPVFVIGLVLILLFALEMQLFPVAGFDGLNYVVLPAISLALALAAVSSRVIRHSAFDVVQSAFFRFSRIKGLSYRQSFARHGLRNFALPVVAFMGIQLVSLIEGIVMIESLFSWPGVGHGLAHAIFARDVPMIQGAALAMGLIFVGLNLLVDIACYLIDPRARGQA</sequence>
<dbReference type="EMBL" id="FOEG01000002">
    <property type="protein sequence ID" value="SEO73364.1"/>
    <property type="molecule type" value="Genomic_DNA"/>
</dbReference>
<feature type="transmembrane region" description="Helical" evidence="8">
    <location>
        <begin position="99"/>
        <end position="127"/>
    </location>
</feature>
<dbReference type="GO" id="GO:0005886">
    <property type="term" value="C:plasma membrane"/>
    <property type="evidence" value="ECO:0007669"/>
    <property type="project" value="UniProtKB-SubCell"/>
</dbReference>
<dbReference type="STRING" id="406100.SAMN04488052_102465"/>
<feature type="transmembrane region" description="Helical" evidence="8">
    <location>
        <begin position="148"/>
        <end position="168"/>
    </location>
</feature>
<evidence type="ECO:0000313" key="10">
    <source>
        <dbReference type="EMBL" id="SEO73364.1"/>
    </source>
</evidence>
<protein>
    <submittedName>
        <fullName evidence="10">Peptide/nickel transport system permease protein</fullName>
    </submittedName>
</protein>
<evidence type="ECO:0000256" key="7">
    <source>
        <dbReference type="ARBA" id="ARBA00024202"/>
    </source>
</evidence>
<feature type="transmembrane region" description="Helical" evidence="8">
    <location>
        <begin position="174"/>
        <end position="192"/>
    </location>
</feature>